<name>A0AAW0HVE6_MYOGA</name>
<evidence type="ECO:0000313" key="2">
    <source>
        <dbReference type="EMBL" id="KAK7805918.1"/>
    </source>
</evidence>
<sequence length="218" mass="22968">MTKEAFSLAAWTNGKLRVAGRAQPATWRVFAAVPEPPRPTSQRCPAAAEEAAAEQRRPASVGPVASSAAGARTLPCPGATRTPCPHAPTPARAFLSVPGAPLLSPSSGPLQTELQHESATLRAGAAAALALLDCSVWSATDAASRREGARRRQHALLGAAQSFEDWTRALAGRQEKIPQTAPPIERLNMYPPGAVLSTPQIPSLLRNLHIHLTLILLL</sequence>
<protein>
    <submittedName>
        <fullName evidence="2">Uncharacterized protein</fullName>
    </submittedName>
</protein>
<dbReference type="Proteomes" id="UP001488838">
    <property type="component" value="Unassembled WGS sequence"/>
</dbReference>
<dbReference type="AlphaFoldDB" id="A0AAW0HVE6"/>
<gene>
    <name evidence="2" type="ORF">U0070_007355</name>
</gene>
<proteinExistence type="predicted"/>
<organism evidence="2 3">
    <name type="scientific">Myodes glareolus</name>
    <name type="common">Bank vole</name>
    <name type="synonym">Clethrionomys glareolus</name>
    <dbReference type="NCBI Taxonomy" id="447135"/>
    <lineage>
        <taxon>Eukaryota</taxon>
        <taxon>Metazoa</taxon>
        <taxon>Chordata</taxon>
        <taxon>Craniata</taxon>
        <taxon>Vertebrata</taxon>
        <taxon>Euteleostomi</taxon>
        <taxon>Mammalia</taxon>
        <taxon>Eutheria</taxon>
        <taxon>Euarchontoglires</taxon>
        <taxon>Glires</taxon>
        <taxon>Rodentia</taxon>
        <taxon>Myomorpha</taxon>
        <taxon>Muroidea</taxon>
        <taxon>Cricetidae</taxon>
        <taxon>Arvicolinae</taxon>
        <taxon>Myodes</taxon>
    </lineage>
</organism>
<reference evidence="2 3" key="1">
    <citation type="journal article" date="2023" name="bioRxiv">
        <title>Conserved and derived expression patterns and positive selection on dental genes reveal complex evolutionary context of ever-growing rodent molars.</title>
        <authorList>
            <person name="Calamari Z.T."/>
            <person name="Song A."/>
            <person name="Cohen E."/>
            <person name="Akter M."/>
            <person name="Roy R.D."/>
            <person name="Hallikas O."/>
            <person name="Christensen M.M."/>
            <person name="Li P."/>
            <person name="Marangoni P."/>
            <person name="Jernvall J."/>
            <person name="Klein O.D."/>
        </authorList>
    </citation>
    <scope>NUCLEOTIDE SEQUENCE [LARGE SCALE GENOMIC DNA]</scope>
    <source>
        <strain evidence="2">V071</strain>
    </source>
</reference>
<feature type="compositionally biased region" description="Low complexity" evidence="1">
    <location>
        <begin position="58"/>
        <end position="69"/>
    </location>
</feature>
<evidence type="ECO:0000256" key="1">
    <source>
        <dbReference type="SAM" id="MobiDB-lite"/>
    </source>
</evidence>
<dbReference type="EMBL" id="JBBHLL010000322">
    <property type="protein sequence ID" value="KAK7805918.1"/>
    <property type="molecule type" value="Genomic_DNA"/>
</dbReference>
<keyword evidence="3" id="KW-1185">Reference proteome</keyword>
<feature type="region of interest" description="Disordered" evidence="1">
    <location>
        <begin position="34"/>
        <end position="69"/>
    </location>
</feature>
<evidence type="ECO:0000313" key="3">
    <source>
        <dbReference type="Proteomes" id="UP001488838"/>
    </source>
</evidence>
<comment type="caution">
    <text evidence="2">The sequence shown here is derived from an EMBL/GenBank/DDBJ whole genome shotgun (WGS) entry which is preliminary data.</text>
</comment>
<accession>A0AAW0HVE6</accession>